<gene>
    <name evidence="1" type="ORF">Tci_860913</name>
</gene>
<comment type="caution">
    <text evidence="1">The sequence shown here is derived from an EMBL/GenBank/DDBJ whole genome shotgun (WGS) entry which is preliminary data.</text>
</comment>
<feature type="non-terminal residue" evidence="1">
    <location>
        <position position="1"/>
    </location>
</feature>
<proteinExistence type="predicted"/>
<accession>A0A699RTU7</accession>
<dbReference type="AlphaFoldDB" id="A0A699RTU7"/>
<reference evidence="1" key="1">
    <citation type="journal article" date="2019" name="Sci. Rep.">
        <title>Draft genome of Tanacetum cinerariifolium, the natural source of mosquito coil.</title>
        <authorList>
            <person name="Yamashiro T."/>
            <person name="Shiraishi A."/>
            <person name="Satake H."/>
            <person name="Nakayama K."/>
        </authorList>
    </citation>
    <scope>NUCLEOTIDE SEQUENCE</scope>
</reference>
<protein>
    <submittedName>
        <fullName evidence="1">Putative ribonuclease H-like domain-containing protein</fullName>
    </submittedName>
</protein>
<organism evidence="1">
    <name type="scientific">Tanacetum cinerariifolium</name>
    <name type="common">Dalmatian daisy</name>
    <name type="synonym">Chrysanthemum cinerariifolium</name>
    <dbReference type="NCBI Taxonomy" id="118510"/>
    <lineage>
        <taxon>Eukaryota</taxon>
        <taxon>Viridiplantae</taxon>
        <taxon>Streptophyta</taxon>
        <taxon>Embryophyta</taxon>
        <taxon>Tracheophyta</taxon>
        <taxon>Spermatophyta</taxon>
        <taxon>Magnoliopsida</taxon>
        <taxon>eudicotyledons</taxon>
        <taxon>Gunneridae</taxon>
        <taxon>Pentapetalae</taxon>
        <taxon>asterids</taxon>
        <taxon>campanulids</taxon>
        <taxon>Asterales</taxon>
        <taxon>Asteraceae</taxon>
        <taxon>Asteroideae</taxon>
        <taxon>Anthemideae</taxon>
        <taxon>Anthemidinae</taxon>
        <taxon>Tanacetum</taxon>
    </lineage>
</organism>
<name>A0A699RTU7_TANCI</name>
<sequence>TQEEGIDYKEVFAPVTRIKAIRLTDGKSASTPIDTKKPLLKDPDGEDVDVHTYRSMIGSLMYLTSSRPYIMFAVCACARFQVTPKASHLHAIKRIFNLKGKPHLGL</sequence>
<dbReference type="PANTHER" id="PTHR11439">
    <property type="entry name" value="GAG-POL-RELATED RETROTRANSPOSON"/>
    <property type="match status" value="1"/>
</dbReference>
<dbReference type="PANTHER" id="PTHR11439:SF495">
    <property type="entry name" value="REVERSE TRANSCRIPTASE, RNA-DEPENDENT DNA POLYMERASE-RELATED"/>
    <property type="match status" value="1"/>
</dbReference>
<evidence type="ECO:0000313" key="1">
    <source>
        <dbReference type="EMBL" id="GFC88943.1"/>
    </source>
</evidence>
<dbReference type="EMBL" id="BKCJ011118210">
    <property type="protein sequence ID" value="GFC88943.1"/>
    <property type="molecule type" value="Genomic_DNA"/>
</dbReference>